<keyword evidence="6" id="KW-0597">Phosphoprotein</keyword>
<keyword evidence="8" id="KW-0479">Metal-binding</keyword>
<dbReference type="InterPro" id="IPR000719">
    <property type="entry name" value="Prot_kinase_dom"/>
</dbReference>
<evidence type="ECO:0000256" key="3">
    <source>
        <dbReference type="ARBA" id="ARBA00012513"/>
    </source>
</evidence>
<keyword evidence="13" id="KW-0460">Magnesium</keyword>
<dbReference type="GO" id="GO:0030154">
    <property type="term" value="P:cell differentiation"/>
    <property type="evidence" value="ECO:0007669"/>
    <property type="project" value="UniProtKB-KW"/>
</dbReference>
<evidence type="ECO:0000256" key="5">
    <source>
        <dbReference type="ARBA" id="ARBA00022527"/>
    </source>
</evidence>
<dbReference type="SUPFAM" id="SSF56112">
    <property type="entry name" value="Protein kinase-like (PK-like)"/>
    <property type="match status" value="1"/>
</dbReference>
<dbReference type="AlphaFoldDB" id="A0A6P8S9Y8"/>
<dbReference type="Proteomes" id="UP000515159">
    <property type="component" value="Chromosome 9"/>
</dbReference>
<dbReference type="InParanoid" id="A0A6P8S9Y8"/>
<evidence type="ECO:0000259" key="21">
    <source>
        <dbReference type="PROSITE" id="PS50011"/>
    </source>
</evidence>
<keyword evidence="10" id="KW-0418">Kinase</keyword>
<evidence type="ECO:0000256" key="11">
    <source>
        <dbReference type="ARBA" id="ARBA00022782"/>
    </source>
</evidence>
<dbReference type="PROSITE" id="PS00107">
    <property type="entry name" value="PROTEIN_KINASE_ATP"/>
    <property type="match status" value="1"/>
</dbReference>
<evidence type="ECO:0000256" key="4">
    <source>
        <dbReference type="ARBA" id="ARBA00022473"/>
    </source>
</evidence>
<keyword evidence="7" id="KW-0808">Transferase</keyword>
<dbReference type="OrthoDB" id="541276at2759"/>
<feature type="compositionally biased region" description="Low complexity" evidence="20">
    <location>
        <begin position="156"/>
        <end position="169"/>
    </location>
</feature>
<keyword evidence="9 18" id="KW-0547">Nucleotide-binding</keyword>
<keyword evidence="11" id="KW-0221">Differentiation</keyword>
<evidence type="ECO:0000256" key="17">
    <source>
        <dbReference type="ARBA" id="ARBA00048679"/>
    </source>
</evidence>
<dbReference type="KEGG" id="gsh:117366439"/>
<evidence type="ECO:0000256" key="9">
    <source>
        <dbReference type="ARBA" id="ARBA00022741"/>
    </source>
</evidence>
<comment type="catalytic activity">
    <reaction evidence="16">
        <text>L-threonyl-[protein] + ATP = O-phospho-L-threonyl-[protein] + ADP + H(+)</text>
        <dbReference type="Rhea" id="RHEA:46608"/>
        <dbReference type="Rhea" id="RHEA-COMP:11060"/>
        <dbReference type="Rhea" id="RHEA-COMP:11605"/>
        <dbReference type="ChEBI" id="CHEBI:15378"/>
        <dbReference type="ChEBI" id="CHEBI:30013"/>
        <dbReference type="ChEBI" id="CHEBI:30616"/>
        <dbReference type="ChEBI" id="CHEBI:61977"/>
        <dbReference type="ChEBI" id="CHEBI:456216"/>
        <dbReference type="EC" id="2.7.11.1"/>
    </reaction>
</comment>
<dbReference type="RefSeq" id="XP_033813668.1">
    <property type="nucleotide sequence ID" value="XM_033957777.1"/>
</dbReference>
<evidence type="ECO:0000256" key="20">
    <source>
        <dbReference type="SAM" id="MobiDB-lite"/>
    </source>
</evidence>
<evidence type="ECO:0000256" key="2">
    <source>
        <dbReference type="ARBA" id="ARBA00006692"/>
    </source>
</evidence>
<dbReference type="GO" id="GO:0005524">
    <property type="term" value="F:ATP binding"/>
    <property type="evidence" value="ECO:0007669"/>
    <property type="project" value="UniProtKB-UniRule"/>
</dbReference>
<sequence>MSITSGLIKGGSKVVPGITPLDSTFSFSVALQVSVPPFSIVGCTGADKLCNSSGVRGEIGSTTGGINSGASCAANIAPNTVPGRGRTPGPIGLSEVSPSKIEVCPPRSADTPAPTGTAKLVIAVCVDGEEAEKVGRTPLCLPLRFGIVKAEKRRQTASPAQSAPSGPAQNKRRGNMEHRLTLDKHGYDFCRVIGRGSYSTVNRAFSHKLGKFVVIKIIDKSQSAPDYISKFLPRELSILTQCSHPNIVQIYEIIEASNGLVFIVMEEALSDLFELIDSKDYLVEDEARHIFMQIVQAVMYCHGQGIAHRDLKCENILMTSENTPKLTDFGFATCINRSSLSSTYCGSTAYAAPEILQGQPYDAFKADIWSLGVVLYLMVTGYMPFDDNDLTKLLQLQQQPLEFPSSHSLSIFCKDIISSMLSRNPQKRISINNLLEHPWLCYP</sequence>
<proteinExistence type="inferred from homology"/>
<evidence type="ECO:0000256" key="18">
    <source>
        <dbReference type="PROSITE-ProRule" id="PRU10141"/>
    </source>
</evidence>
<evidence type="ECO:0000256" key="12">
    <source>
        <dbReference type="ARBA" id="ARBA00022840"/>
    </source>
</evidence>
<comment type="catalytic activity">
    <reaction evidence="17">
        <text>L-seryl-[protein] + ATP = O-phospho-L-seryl-[protein] + ADP + H(+)</text>
        <dbReference type="Rhea" id="RHEA:17989"/>
        <dbReference type="Rhea" id="RHEA-COMP:9863"/>
        <dbReference type="Rhea" id="RHEA-COMP:11604"/>
        <dbReference type="ChEBI" id="CHEBI:15378"/>
        <dbReference type="ChEBI" id="CHEBI:29999"/>
        <dbReference type="ChEBI" id="CHEBI:30616"/>
        <dbReference type="ChEBI" id="CHEBI:83421"/>
        <dbReference type="ChEBI" id="CHEBI:456216"/>
        <dbReference type="EC" id="2.7.11.1"/>
    </reaction>
</comment>
<dbReference type="GO" id="GO:0005737">
    <property type="term" value="C:cytoplasm"/>
    <property type="evidence" value="ECO:0007669"/>
    <property type="project" value="TreeGrafter"/>
</dbReference>
<dbReference type="PANTHER" id="PTHR24346:SF102">
    <property type="entry name" value="TESTIS-SPECIFIC SERINE_THREONINE-PROTEIN KINASE 1"/>
    <property type="match status" value="1"/>
</dbReference>
<organism evidence="22 23">
    <name type="scientific">Geotrypetes seraphini</name>
    <name type="common">Gaboon caecilian</name>
    <name type="synonym">Caecilia seraphini</name>
    <dbReference type="NCBI Taxonomy" id="260995"/>
    <lineage>
        <taxon>Eukaryota</taxon>
        <taxon>Metazoa</taxon>
        <taxon>Chordata</taxon>
        <taxon>Craniata</taxon>
        <taxon>Vertebrata</taxon>
        <taxon>Euteleostomi</taxon>
        <taxon>Amphibia</taxon>
        <taxon>Gymnophiona</taxon>
        <taxon>Geotrypetes</taxon>
    </lineage>
</organism>
<dbReference type="SMART" id="SM00220">
    <property type="entry name" value="S_TKc"/>
    <property type="match status" value="1"/>
</dbReference>
<accession>A0A6P8S9Y8</accession>
<evidence type="ECO:0000256" key="13">
    <source>
        <dbReference type="ARBA" id="ARBA00022842"/>
    </source>
</evidence>
<dbReference type="InterPro" id="IPR011009">
    <property type="entry name" value="Kinase-like_dom_sf"/>
</dbReference>
<evidence type="ECO:0000256" key="8">
    <source>
        <dbReference type="ARBA" id="ARBA00022723"/>
    </source>
</evidence>
<evidence type="ECO:0000256" key="14">
    <source>
        <dbReference type="ARBA" id="ARBA00022843"/>
    </source>
</evidence>
<dbReference type="GO" id="GO:0007283">
    <property type="term" value="P:spermatogenesis"/>
    <property type="evidence" value="ECO:0007669"/>
    <property type="project" value="UniProtKB-KW"/>
</dbReference>
<comment type="cofactor">
    <cofactor evidence="1">
        <name>Mg(2+)</name>
        <dbReference type="ChEBI" id="CHEBI:18420"/>
    </cofactor>
</comment>
<dbReference type="InterPro" id="IPR008271">
    <property type="entry name" value="Ser/Thr_kinase_AS"/>
</dbReference>
<dbReference type="PROSITE" id="PS50011">
    <property type="entry name" value="PROTEIN_KINASE_DOM"/>
    <property type="match status" value="1"/>
</dbReference>
<reference evidence="23" key="1">
    <citation type="submission" date="2025-08" db="UniProtKB">
        <authorList>
            <consortium name="RefSeq"/>
        </authorList>
    </citation>
    <scope>IDENTIFICATION</scope>
</reference>
<evidence type="ECO:0000313" key="22">
    <source>
        <dbReference type="Proteomes" id="UP000515159"/>
    </source>
</evidence>
<evidence type="ECO:0000256" key="19">
    <source>
        <dbReference type="RuleBase" id="RU000304"/>
    </source>
</evidence>
<dbReference type="GO" id="GO:0050321">
    <property type="term" value="F:tau-protein kinase activity"/>
    <property type="evidence" value="ECO:0007669"/>
    <property type="project" value="TreeGrafter"/>
</dbReference>
<keyword evidence="22" id="KW-1185">Reference proteome</keyword>
<dbReference type="FunFam" id="1.10.510.10:FF:000658">
    <property type="entry name" value="Protein CBG12184"/>
    <property type="match status" value="1"/>
</dbReference>
<dbReference type="PROSITE" id="PS00108">
    <property type="entry name" value="PROTEIN_KINASE_ST"/>
    <property type="match status" value="1"/>
</dbReference>
<evidence type="ECO:0000256" key="16">
    <source>
        <dbReference type="ARBA" id="ARBA00047899"/>
    </source>
</evidence>
<feature type="binding site" evidence="18">
    <location>
        <position position="216"/>
    </location>
    <ligand>
        <name>ATP</name>
        <dbReference type="ChEBI" id="CHEBI:30616"/>
    </ligand>
</feature>
<protein>
    <recommendedName>
        <fullName evidence="3">non-specific serine/threonine protein kinase</fullName>
        <ecNumber evidence="3">2.7.11.1</ecNumber>
    </recommendedName>
</protein>
<evidence type="ECO:0000256" key="10">
    <source>
        <dbReference type="ARBA" id="ARBA00022777"/>
    </source>
</evidence>
<feature type="domain" description="Protein kinase" evidence="21">
    <location>
        <begin position="187"/>
        <end position="440"/>
    </location>
</feature>
<dbReference type="EC" id="2.7.11.1" evidence="3"/>
<name>A0A6P8S9Y8_GEOSA</name>
<dbReference type="GO" id="GO:0000287">
    <property type="term" value="F:magnesium ion binding"/>
    <property type="evidence" value="ECO:0007669"/>
    <property type="project" value="UniProtKB-ARBA"/>
</dbReference>
<dbReference type="Pfam" id="PF00069">
    <property type="entry name" value="Pkinase"/>
    <property type="match status" value="1"/>
</dbReference>
<evidence type="ECO:0000256" key="1">
    <source>
        <dbReference type="ARBA" id="ARBA00001946"/>
    </source>
</evidence>
<keyword evidence="4" id="KW-0217">Developmental protein</keyword>
<evidence type="ECO:0000313" key="23">
    <source>
        <dbReference type="RefSeq" id="XP_033813668.1"/>
    </source>
</evidence>
<evidence type="ECO:0000256" key="7">
    <source>
        <dbReference type="ARBA" id="ARBA00022679"/>
    </source>
</evidence>
<dbReference type="GeneID" id="117366439"/>
<keyword evidence="5 19" id="KW-0723">Serine/threonine-protein kinase</keyword>
<gene>
    <name evidence="23" type="primary">LOC117366439</name>
</gene>
<evidence type="ECO:0000256" key="15">
    <source>
        <dbReference type="ARBA" id="ARBA00022871"/>
    </source>
</evidence>
<dbReference type="Gene3D" id="1.10.510.10">
    <property type="entry name" value="Transferase(Phosphotransferase) domain 1"/>
    <property type="match status" value="1"/>
</dbReference>
<dbReference type="InterPro" id="IPR017441">
    <property type="entry name" value="Protein_kinase_ATP_BS"/>
</dbReference>
<dbReference type="PANTHER" id="PTHR24346">
    <property type="entry name" value="MAP/MICROTUBULE AFFINITY-REGULATING KINASE"/>
    <property type="match status" value="1"/>
</dbReference>
<keyword evidence="15" id="KW-0744">Spermatogenesis</keyword>
<dbReference type="GO" id="GO:0035556">
    <property type="term" value="P:intracellular signal transduction"/>
    <property type="evidence" value="ECO:0007669"/>
    <property type="project" value="TreeGrafter"/>
</dbReference>
<evidence type="ECO:0000256" key="6">
    <source>
        <dbReference type="ARBA" id="ARBA00022553"/>
    </source>
</evidence>
<keyword evidence="14" id="KW-0832">Ubl conjugation</keyword>
<keyword evidence="12 18" id="KW-0067">ATP-binding</keyword>
<comment type="similarity">
    <text evidence="2">Belongs to the protein kinase superfamily. CAMK Ser/Thr protein kinase family.</text>
</comment>
<feature type="region of interest" description="Disordered" evidence="20">
    <location>
        <begin position="152"/>
        <end position="175"/>
    </location>
</feature>
<dbReference type="GO" id="GO:0000226">
    <property type="term" value="P:microtubule cytoskeleton organization"/>
    <property type="evidence" value="ECO:0007669"/>
    <property type="project" value="TreeGrafter"/>
</dbReference>